<dbReference type="GO" id="GO:0007010">
    <property type="term" value="P:cytoskeleton organization"/>
    <property type="evidence" value="ECO:0007669"/>
    <property type="project" value="UniProtKB-ARBA"/>
</dbReference>
<keyword evidence="3" id="KW-0597">Phosphoprotein</keyword>
<dbReference type="InterPro" id="IPR000719">
    <property type="entry name" value="Prot_kinase_dom"/>
</dbReference>
<dbReference type="SMART" id="SM00220">
    <property type="entry name" value="S_TKc"/>
    <property type="match status" value="1"/>
</dbReference>
<evidence type="ECO:0000256" key="5">
    <source>
        <dbReference type="ARBA" id="ARBA00022741"/>
    </source>
</evidence>
<feature type="domain" description="AGC-kinase C-terminal" evidence="12">
    <location>
        <begin position="363"/>
        <end position="423"/>
    </location>
</feature>
<evidence type="ECO:0000313" key="13">
    <source>
        <dbReference type="EMBL" id="KAF9487426.1"/>
    </source>
</evidence>
<feature type="domain" description="Protein kinase" evidence="11">
    <location>
        <begin position="87"/>
        <end position="362"/>
    </location>
</feature>
<keyword evidence="2" id="KW-0723">Serine/threonine-protein kinase</keyword>
<feature type="compositionally biased region" description="Low complexity" evidence="10">
    <location>
        <begin position="598"/>
        <end position="608"/>
    </location>
</feature>
<keyword evidence="7" id="KW-0067">ATP-binding</keyword>
<dbReference type="AlphaFoldDB" id="A0A9P5ZKE0"/>
<evidence type="ECO:0000256" key="2">
    <source>
        <dbReference type="ARBA" id="ARBA00022527"/>
    </source>
</evidence>
<dbReference type="Gene3D" id="1.10.510.10">
    <property type="entry name" value="Transferase(Phosphotransferase) domain 1"/>
    <property type="match status" value="1"/>
</dbReference>
<dbReference type="InterPro" id="IPR008271">
    <property type="entry name" value="Ser/Thr_kinase_AS"/>
</dbReference>
<keyword evidence="4" id="KW-0808">Transferase</keyword>
<feature type="compositionally biased region" description="Pro residues" evidence="10">
    <location>
        <begin position="437"/>
        <end position="446"/>
    </location>
</feature>
<dbReference type="PROSITE" id="PS50011">
    <property type="entry name" value="PROTEIN_KINASE_DOM"/>
    <property type="match status" value="1"/>
</dbReference>
<evidence type="ECO:0000259" key="11">
    <source>
        <dbReference type="PROSITE" id="PS50011"/>
    </source>
</evidence>
<dbReference type="PROSITE" id="PS51285">
    <property type="entry name" value="AGC_KINASE_CTER"/>
    <property type="match status" value="1"/>
</dbReference>
<keyword evidence="5" id="KW-0547">Nucleotide-binding</keyword>
<name>A0A9P5ZKE0_PLEER</name>
<feature type="region of interest" description="Disordered" evidence="10">
    <location>
        <begin position="429"/>
        <end position="556"/>
    </location>
</feature>
<evidence type="ECO:0000313" key="14">
    <source>
        <dbReference type="Proteomes" id="UP000807025"/>
    </source>
</evidence>
<comment type="catalytic activity">
    <reaction evidence="9">
        <text>L-seryl-[protein] + ATP = O-phospho-L-seryl-[protein] + ADP + H(+)</text>
        <dbReference type="Rhea" id="RHEA:17989"/>
        <dbReference type="Rhea" id="RHEA-COMP:9863"/>
        <dbReference type="Rhea" id="RHEA-COMP:11604"/>
        <dbReference type="ChEBI" id="CHEBI:15378"/>
        <dbReference type="ChEBI" id="CHEBI:29999"/>
        <dbReference type="ChEBI" id="CHEBI:30616"/>
        <dbReference type="ChEBI" id="CHEBI:83421"/>
        <dbReference type="ChEBI" id="CHEBI:456216"/>
        <dbReference type="EC" id="2.7.11.1"/>
    </reaction>
</comment>
<dbReference type="Pfam" id="PF00069">
    <property type="entry name" value="Pkinase"/>
    <property type="match status" value="1"/>
</dbReference>
<dbReference type="SUPFAM" id="SSF56112">
    <property type="entry name" value="Protein kinase-like (PK-like)"/>
    <property type="match status" value="1"/>
</dbReference>
<evidence type="ECO:0000256" key="10">
    <source>
        <dbReference type="SAM" id="MobiDB-lite"/>
    </source>
</evidence>
<comment type="caution">
    <text evidence="13">The sequence shown here is derived from an EMBL/GenBank/DDBJ whole genome shotgun (WGS) entry which is preliminary data.</text>
</comment>
<evidence type="ECO:0000256" key="8">
    <source>
        <dbReference type="ARBA" id="ARBA00047899"/>
    </source>
</evidence>
<evidence type="ECO:0000256" key="7">
    <source>
        <dbReference type="ARBA" id="ARBA00022840"/>
    </source>
</evidence>
<feature type="region of interest" description="Disordered" evidence="10">
    <location>
        <begin position="1"/>
        <end position="21"/>
    </location>
</feature>
<reference evidence="13" key="1">
    <citation type="submission" date="2020-11" db="EMBL/GenBank/DDBJ databases">
        <authorList>
            <consortium name="DOE Joint Genome Institute"/>
            <person name="Ahrendt S."/>
            <person name="Riley R."/>
            <person name="Andreopoulos W."/>
            <person name="Labutti K."/>
            <person name="Pangilinan J."/>
            <person name="Ruiz-Duenas F.J."/>
            <person name="Barrasa J.M."/>
            <person name="Sanchez-Garcia M."/>
            <person name="Camarero S."/>
            <person name="Miyauchi S."/>
            <person name="Serrano A."/>
            <person name="Linde D."/>
            <person name="Babiker R."/>
            <person name="Drula E."/>
            <person name="Ayuso-Fernandez I."/>
            <person name="Pacheco R."/>
            <person name="Padilla G."/>
            <person name="Ferreira P."/>
            <person name="Barriuso J."/>
            <person name="Kellner H."/>
            <person name="Castanera R."/>
            <person name="Alfaro M."/>
            <person name="Ramirez L."/>
            <person name="Pisabarro A.G."/>
            <person name="Kuo A."/>
            <person name="Tritt A."/>
            <person name="Lipzen A."/>
            <person name="He G."/>
            <person name="Yan M."/>
            <person name="Ng V."/>
            <person name="Cullen D."/>
            <person name="Martin F."/>
            <person name="Rosso M.-N."/>
            <person name="Henrissat B."/>
            <person name="Hibbett D."/>
            <person name="Martinez A.T."/>
            <person name="Grigoriev I.V."/>
        </authorList>
    </citation>
    <scope>NUCLEOTIDE SEQUENCE</scope>
    <source>
        <strain evidence="13">ATCC 90797</strain>
    </source>
</reference>
<dbReference type="Gene3D" id="3.30.200.20">
    <property type="entry name" value="Phosphorylase Kinase, domain 1"/>
    <property type="match status" value="1"/>
</dbReference>
<dbReference type="InterPro" id="IPR011009">
    <property type="entry name" value="Kinase-like_dom_sf"/>
</dbReference>
<dbReference type="InterPro" id="IPR000961">
    <property type="entry name" value="AGC-kinase_C"/>
</dbReference>
<sequence length="656" mass="72111">MFPAPQQPQQPRIVPRNHRQSFNTMHRNPRLKENFPVTMKTTPRRPEYIQNGIVMEDALYRPRNKAPYPPKSANDPPIRTPCAMELFMVKDILGKGAFGVVYLAEDRVRGSRHAIKTISKQCSPVEHELVLNEQQLMRELGDNPWFVNLDASWHDNKCYYLAMPFVSGGDLDGEVRRCGRLEPARALFYTAELVIALQTLHGLGIMHRDIKLANILLKGDGHIVLSDFGLSKRFAKPSVIGGAILPWSWMSRPKTAEEREMYYAREGCGTPQTMAPEIIQGKPYTFEVDYWALAVVMHLMLIGRAPFEGRRADLIRQILYGPLVFRDNDVISPSAKGFLRRMLEKDPDDRLLRTSIKKHPYFAAVDWDKFERREVAPPYVPQLYVPSSRPAPTGYAPGIPFAPHEDPAPGFNFVSAAVRSAIALFTRSRSRVASTPVPAPPAPPAPRQRVSSAPTPARPRSRSRSRPHQPQPAPPLPRSRGASTPTRPPAGDRSRSRPRQPAPPVPPIPPVPPVPRSWRTTGPSPAASALPTPPASRNVSARVAGRGTATQAGARSYGPKVTAFLSRWIMPSRAGGKPGKSGAVSGKTSVPVWHAWHSTTSAGSSNSGSGSGEPRSDRPAGNTAGKSAPAPTSSGFICRIRLWTRKIWSTTGSTSA</sequence>
<dbReference type="Proteomes" id="UP000807025">
    <property type="component" value="Unassembled WGS sequence"/>
</dbReference>
<dbReference type="CDD" id="cd05123">
    <property type="entry name" value="STKc_AGC"/>
    <property type="match status" value="1"/>
</dbReference>
<feature type="compositionally biased region" description="Pro residues" evidence="10">
    <location>
        <begin position="500"/>
        <end position="515"/>
    </location>
</feature>
<evidence type="ECO:0000259" key="12">
    <source>
        <dbReference type="PROSITE" id="PS51285"/>
    </source>
</evidence>
<evidence type="ECO:0000256" key="9">
    <source>
        <dbReference type="ARBA" id="ARBA00048679"/>
    </source>
</evidence>
<protein>
    <recommendedName>
        <fullName evidence="1">non-specific serine/threonine protein kinase</fullName>
        <ecNumber evidence="1">2.7.11.1</ecNumber>
    </recommendedName>
</protein>
<dbReference type="PANTHER" id="PTHR24351">
    <property type="entry name" value="RIBOSOMAL PROTEIN S6 KINASE"/>
    <property type="match status" value="1"/>
</dbReference>
<organism evidence="13 14">
    <name type="scientific">Pleurotus eryngii</name>
    <name type="common">Boletus of the steppes</name>
    <dbReference type="NCBI Taxonomy" id="5323"/>
    <lineage>
        <taxon>Eukaryota</taxon>
        <taxon>Fungi</taxon>
        <taxon>Dikarya</taxon>
        <taxon>Basidiomycota</taxon>
        <taxon>Agaricomycotina</taxon>
        <taxon>Agaricomycetes</taxon>
        <taxon>Agaricomycetidae</taxon>
        <taxon>Agaricales</taxon>
        <taxon>Pleurotineae</taxon>
        <taxon>Pleurotaceae</taxon>
        <taxon>Pleurotus</taxon>
    </lineage>
</organism>
<feature type="compositionally biased region" description="Low complexity" evidence="10">
    <location>
        <begin position="541"/>
        <end position="555"/>
    </location>
</feature>
<dbReference type="EC" id="2.7.11.1" evidence="1"/>
<proteinExistence type="predicted"/>
<feature type="region of interest" description="Disordered" evidence="10">
    <location>
        <begin position="598"/>
        <end position="633"/>
    </location>
</feature>
<dbReference type="OrthoDB" id="68483at2759"/>
<feature type="compositionally biased region" description="Low complexity" evidence="10">
    <location>
        <begin position="516"/>
        <end position="530"/>
    </location>
</feature>
<comment type="catalytic activity">
    <reaction evidence="8">
        <text>L-threonyl-[protein] + ATP = O-phospho-L-threonyl-[protein] + ADP + H(+)</text>
        <dbReference type="Rhea" id="RHEA:46608"/>
        <dbReference type="Rhea" id="RHEA-COMP:11060"/>
        <dbReference type="Rhea" id="RHEA-COMP:11605"/>
        <dbReference type="ChEBI" id="CHEBI:15378"/>
        <dbReference type="ChEBI" id="CHEBI:30013"/>
        <dbReference type="ChEBI" id="CHEBI:30616"/>
        <dbReference type="ChEBI" id="CHEBI:61977"/>
        <dbReference type="ChEBI" id="CHEBI:456216"/>
        <dbReference type="EC" id="2.7.11.1"/>
    </reaction>
</comment>
<dbReference type="GO" id="GO:0005524">
    <property type="term" value="F:ATP binding"/>
    <property type="evidence" value="ECO:0007669"/>
    <property type="project" value="UniProtKB-KW"/>
</dbReference>
<evidence type="ECO:0000256" key="4">
    <source>
        <dbReference type="ARBA" id="ARBA00022679"/>
    </source>
</evidence>
<accession>A0A9P5ZKE0</accession>
<dbReference type="InterPro" id="IPR045270">
    <property type="entry name" value="STKc_AGC"/>
</dbReference>
<gene>
    <name evidence="13" type="ORF">BDN71DRAFT_1594510</name>
</gene>
<dbReference type="PROSITE" id="PS00108">
    <property type="entry name" value="PROTEIN_KINASE_ST"/>
    <property type="match status" value="1"/>
</dbReference>
<dbReference type="GO" id="GO:0004674">
    <property type="term" value="F:protein serine/threonine kinase activity"/>
    <property type="evidence" value="ECO:0007669"/>
    <property type="project" value="UniProtKB-KW"/>
</dbReference>
<evidence type="ECO:0000256" key="6">
    <source>
        <dbReference type="ARBA" id="ARBA00022777"/>
    </source>
</evidence>
<keyword evidence="14" id="KW-1185">Reference proteome</keyword>
<dbReference type="EMBL" id="MU154779">
    <property type="protein sequence ID" value="KAF9487426.1"/>
    <property type="molecule type" value="Genomic_DNA"/>
</dbReference>
<dbReference type="FunFam" id="1.10.510.10:FF:000024">
    <property type="entry name" value="Probable serine/threonine-protein kinase cot-1"/>
    <property type="match status" value="1"/>
</dbReference>
<evidence type="ECO:0000256" key="3">
    <source>
        <dbReference type="ARBA" id="ARBA00022553"/>
    </source>
</evidence>
<evidence type="ECO:0000256" key="1">
    <source>
        <dbReference type="ARBA" id="ARBA00012513"/>
    </source>
</evidence>
<keyword evidence="6 13" id="KW-0418">Kinase</keyword>